<accession>A0A380B7H5</accession>
<proteinExistence type="predicted"/>
<dbReference type="AlphaFoldDB" id="A0A380B7H5"/>
<name>A0A380B7H5_9GAMM</name>
<sequence length="89" mass="9450">MCTLAAAERMLATGKFYSAGTLAAELGISAASASGKLSNIRSSKKYQCVVTPLPNRKVKVVAINGKSVSKQSMWDLVLFKRPLPQGVHA</sequence>
<protein>
    <submittedName>
        <fullName evidence="1">Uncharacterized protein</fullName>
    </submittedName>
</protein>
<dbReference type="EMBL" id="UGYV01000005">
    <property type="protein sequence ID" value="SUJ13609.1"/>
    <property type="molecule type" value="Genomic_DNA"/>
</dbReference>
<dbReference type="EMBL" id="UGYV01000001">
    <property type="protein sequence ID" value="SUI93599.1"/>
    <property type="molecule type" value="Genomic_DNA"/>
</dbReference>
<evidence type="ECO:0000313" key="3">
    <source>
        <dbReference type="Proteomes" id="UP000255061"/>
    </source>
</evidence>
<reference evidence="1 3" key="1">
    <citation type="submission" date="2018-06" db="EMBL/GenBank/DDBJ databases">
        <authorList>
            <consortium name="Pathogen Informatics"/>
            <person name="Doyle S."/>
        </authorList>
    </citation>
    <scope>NUCLEOTIDE SEQUENCE [LARGE SCALE GENOMIC DNA]</scope>
    <source>
        <strain evidence="1 3">NCTC10736</strain>
    </source>
</reference>
<dbReference type="Proteomes" id="UP000255061">
    <property type="component" value="Unassembled WGS sequence"/>
</dbReference>
<evidence type="ECO:0000313" key="1">
    <source>
        <dbReference type="EMBL" id="SUI93599.1"/>
    </source>
</evidence>
<dbReference type="RefSeq" id="WP_115407002.1">
    <property type="nucleotide sequence ID" value="NZ_UGYV01000001.1"/>
</dbReference>
<gene>
    <name evidence="1" type="ORF">NCTC10736_03755</name>
    <name evidence="2" type="ORF">NCTC10736_04191</name>
</gene>
<organism evidence="1 3">
    <name type="scientific">Shewanella morhuae</name>
    <dbReference type="NCBI Taxonomy" id="365591"/>
    <lineage>
        <taxon>Bacteria</taxon>
        <taxon>Pseudomonadati</taxon>
        <taxon>Pseudomonadota</taxon>
        <taxon>Gammaproteobacteria</taxon>
        <taxon>Alteromonadales</taxon>
        <taxon>Shewanellaceae</taxon>
        <taxon>Shewanella</taxon>
    </lineage>
</organism>
<evidence type="ECO:0000313" key="2">
    <source>
        <dbReference type="EMBL" id="SUJ13609.1"/>
    </source>
</evidence>